<keyword evidence="5" id="KW-0148">Chlorophyll</keyword>
<keyword evidence="2" id="KW-0150">Chloroplast</keyword>
<feature type="binding site" evidence="5">
    <location>
        <position position="268"/>
    </location>
    <ligand>
        <name>chlorophyll a</name>
        <dbReference type="ChEBI" id="CHEBI:58416"/>
        <label>1</label>
    </ligand>
</feature>
<feature type="binding site" evidence="5">
    <location>
        <position position="270"/>
    </location>
    <ligand>
        <name>chlorophyll a</name>
        <dbReference type="ChEBI" id="CHEBI:58416"/>
        <label>1</label>
    </ligand>
</feature>
<comment type="caution">
    <text evidence="8">The sequence shown here is derived from an EMBL/GenBank/DDBJ whole genome shotgun (WGS) entry which is preliminary data.</text>
</comment>
<evidence type="ECO:0000256" key="6">
    <source>
        <dbReference type="SAM" id="MobiDB-lite"/>
    </source>
</evidence>
<dbReference type="AlphaFoldDB" id="A0AAV9I3D4"/>
<feature type="compositionally biased region" description="Polar residues" evidence="6">
    <location>
        <begin position="42"/>
        <end position="52"/>
    </location>
</feature>
<feature type="binding site" evidence="5">
    <location>
        <position position="282"/>
    </location>
    <ligand>
        <name>chlorophyll a</name>
        <dbReference type="ChEBI" id="CHEBI:58416"/>
        <label>1</label>
    </ligand>
</feature>
<evidence type="ECO:0008006" key="10">
    <source>
        <dbReference type="Google" id="ProtNLM"/>
    </source>
</evidence>
<keyword evidence="5" id="KW-0157">Chromophore</keyword>
<protein>
    <recommendedName>
        <fullName evidence="10">Light-harvesting protein</fullName>
    </recommendedName>
</protein>
<dbReference type="PANTHER" id="PTHR21649">
    <property type="entry name" value="CHLOROPHYLL A/B BINDING PROTEIN"/>
    <property type="match status" value="1"/>
</dbReference>
<organism evidence="8 9">
    <name type="scientific">Galdieria yellowstonensis</name>
    <dbReference type="NCBI Taxonomy" id="3028027"/>
    <lineage>
        <taxon>Eukaryota</taxon>
        <taxon>Rhodophyta</taxon>
        <taxon>Bangiophyceae</taxon>
        <taxon>Galdieriales</taxon>
        <taxon>Galdieriaceae</taxon>
        <taxon>Galdieria</taxon>
    </lineage>
</organism>
<dbReference type="Proteomes" id="UP001300502">
    <property type="component" value="Unassembled WGS sequence"/>
</dbReference>
<evidence type="ECO:0000256" key="3">
    <source>
        <dbReference type="ARBA" id="ARBA00022531"/>
    </source>
</evidence>
<dbReference type="GO" id="GO:0009507">
    <property type="term" value="C:chloroplast"/>
    <property type="evidence" value="ECO:0007669"/>
    <property type="project" value="UniProtKB-SubCell"/>
</dbReference>
<feature type="binding site" evidence="5">
    <location>
        <position position="265"/>
    </location>
    <ligand>
        <name>chlorophyll b</name>
        <dbReference type="ChEBI" id="CHEBI:61721"/>
        <label>5</label>
    </ligand>
</feature>
<dbReference type="InterPro" id="IPR001344">
    <property type="entry name" value="Chloro_AB-bd_pln"/>
</dbReference>
<dbReference type="EMBL" id="JANCYU010000011">
    <property type="protein sequence ID" value="KAK4523068.1"/>
    <property type="molecule type" value="Genomic_DNA"/>
</dbReference>
<evidence type="ECO:0000256" key="4">
    <source>
        <dbReference type="ARBA" id="ARBA00022640"/>
    </source>
</evidence>
<keyword evidence="4" id="KW-0934">Plastid</keyword>
<comment type="subcellular location">
    <subcellularLocation>
        <location evidence="1">Plastid</location>
        <location evidence="1">Chloroplast</location>
    </subcellularLocation>
</comment>
<feature type="binding site" description="axial binding residue" evidence="5">
    <location>
        <position position="173"/>
    </location>
    <ligand>
        <name>chlorophyll b</name>
        <dbReference type="ChEBI" id="CHEBI:61721"/>
        <label>1</label>
    </ligand>
    <ligandPart>
        <name>Mg</name>
        <dbReference type="ChEBI" id="CHEBI:25107"/>
    </ligandPart>
</feature>
<evidence type="ECO:0000313" key="9">
    <source>
        <dbReference type="Proteomes" id="UP001300502"/>
    </source>
</evidence>
<reference evidence="8 9" key="1">
    <citation type="submission" date="2022-07" db="EMBL/GenBank/DDBJ databases">
        <title>Genome-wide signatures of adaptation to extreme environments.</title>
        <authorList>
            <person name="Cho C.H."/>
            <person name="Yoon H.S."/>
        </authorList>
    </citation>
    <scope>NUCLEOTIDE SEQUENCE [LARGE SCALE GENOMIC DNA]</scope>
    <source>
        <strain evidence="8 9">108.79 E11</strain>
    </source>
</reference>
<feature type="compositionally biased region" description="Polar residues" evidence="6">
    <location>
        <begin position="87"/>
        <end position="108"/>
    </location>
</feature>
<feature type="compositionally biased region" description="Basic and acidic residues" evidence="6">
    <location>
        <begin position="109"/>
        <end position="119"/>
    </location>
</feature>
<feature type="transmembrane region" description="Helical" evidence="7">
    <location>
        <begin position="211"/>
        <end position="231"/>
    </location>
</feature>
<dbReference type="SUPFAM" id="SSF103511">
    <property type="entry name" value="Chlorophyll a-b binding protein"/>
    <property type="match status" value="1"/>
</dbReference>
<evidence type="ECO:0000256" key="7">
    <source>
        <dbReference type="SAM" id="Phobius"/>
    </source>
</evidence>
<dbReference type="GO" id="GO:0016020">
    <property type="term" value="C:membrane"/>
    <property type="evidence" value="ECO:0007669"/>
    <property type="project" value="InterPro"/>
</dbReference>
<keyword evidence="7" id="KW-1133">Transmembrane helix</keyword>
<proteinExistence type="predicted"/>
<accession>A0AAV9I3D4</accession>
<dbReference type="Gene3D" id="1.10.3460.10">
    <property type="entry name" value="Chlorophyll a/b binding protein domain"/>
    <property type="match status" value="1"/>
</dbReference>
<feature type="transmembrane region" description="Helical" evidence="7">
    <location>
        <begin position="172"/>
        <end position="191"/>
    </location>
</feature>
<evidence type="ECO:0000313" key="8">
    <source>
        <dbReference type="EMBL" id="KAK4523068.1"/>
    </source>
</evidence>
<feature type="binding site" evidence="5">
    <location>
        <position position="168"/>
    </location>
    <ligand>
        <name>chlorophyll b</name>
        <dbReference type="ChEBI" id="CHEBI:61721"/>
        <label>4</label>
    </ligand>
</feature>
<feature type="binding site" evidence="5">
    <location>
        <position position="171"/>
    </location>
    <ligand>
        <name>chlorophyll a</name>
        <dbReference type="ChEBI" id="CHEBI:58416"/>
        <label>1</label>
    </ligand>
</feature>
<evidence type="ECO:0000256" key="1">
    <source>
        <dbReference type="ARBA" id="ARBA00004229"/>
    </source>
</evidence>
<dbReference type="Pfam" id="PF00504">
    <property type="entry name" value="Chloroa_b-bind"/>
    <property type="match status" value="1"/>
</dbReference>
<keyword evidence="3" id="KW-0602">Photosynthesis</keyword>
<evidence type="ECO:0000256" key="5">
    <source>
        <dbReference type="PIRSR" id="PIRSR601344-1"/>
    </source>
</evidence>
<keyword evidence="7" id="KW-0812">Transmembrane</keyword>
<evidence type="ECO:0000256" key="2">
    <source>
        <dbReference type="ARBA" id="ARBA00022528"/>
    </source>
</evidence>
<gene>
    <name evidence="8" type="ORF">GAYE_PCTG36G0958</name>
</gene>
<name>A0AAV9I3D4_9RHOD</name>
<dbReference type="GO" id="GO:0016168">
    <property type="term" value="F:chlorophyll binding"/>
    <property type="evidence" value="ECO:0007669"/>
    <property type="project" value="UniProtKB-KW"/>
</dbReference>
<dbReference type="InterPro" id="IPR022796">
    <property type="entry name" value="Chloroa_b-bind"/>
</dbReference>
<dbReference type="GO" id="GO:0009765">
    <property type="term" value="P:photosynthesis, light harvesting"/>
    <property type="evidence" value="ECO:0007669"/>
    <property type="project" value="InterPro"/>
</dbReference>
<sequence length="302" mass="33857">MAFVSTTFLKNRLSSRHSLLECYKNRNRCSSCHVVVWAMTASNGKESSSRKSGASDKPTAKSDSSSQQETKKEEVSKASQAKAEVSKSASTPDAAKTVTQKQPTTVEKQTTKEPVEQKKAVSNKPKWSKALPFMLWPKNLDGTMAGDVGFDPLGFTNVFDVKWMREAELKHCRIAMLAALGFMVQELWTFPHPYFSKVPPVLAHDVYVKTGGMSQIILFVIFFEIISVFAVSQMMEGKREPGVFHFDPLGLGKDPDTFRKYEWSELRNGRLAMIAVGGFIHQYWVTKQGIFEQLANFKPLSP</sequence>
<keyword evidence="7" id="KW-0472">Membrane</keyword>
<keyword evidence="9" id="KW-1185">Reference proteome</keyword>
<feature type="region of interest" description="Disordered" evidence="6">
    <location>
        <begin position="42"/>
        <end position="123"/>
    </location>
</feature>